<dbReference type="EMBL" id="JAVDSB010000002">
    <property type="protein sequence ID" value="MDR6550943.1"/>
    <property type="molecule type" value="Genomic_DNA"/>
</dbReference>
<name>A0ABU1NU17_9BACL</name>
<accession>A0ABU1NU17</accession>
<sequence>MINPFKSYRLDYLFFGSFAGFIIILLLVFTWVTYTSSSEELEQNTSFYQEALLTELNKQINIQLNTIEQISLSTSSNPLLQDYLSSGGDEYARNKRTNDTKDMLGYITYSTAIMSSVELYANHPIQMHDPQGVVHFKDKDTLEAQPWYTLIQNTDATWIGEHAIRTNRGDVPVISFARKIFVNRYDYKGVLVFNIKATALKAILTGESGVNNRIMLDSGGRLITSTGDGISLPQHTFNEYMEKMKGTSGNIRLPASNGEHGALLVWSRLFNSSKRCFRSSL</sequence>
<evidence type="ECO:0000313" key="2">
    <source>
        <dbReference type="EMBL" id="MDR6550943.1"/>
    </source>
</evidence>
<evidence type="ECO:0000313" key="3">
    <source>
        <dbReference type="Proteomes" id="UP001267290"/>
    </source>
</evidence>
<reference evidence="2 3" key="1">
    <citation type="submission" date="2023-07" db="EMBL/GenBank/DDBJ databases">
        <title>Sorghum-associated microbial communities from plants grown in Nebraska, USA.</title>
        <authorList>
            <person name="Schachtman D."/>
        </authorList>
    </citation>
    <scope>NUCLEOTIDE SEQUENCE [LARGE SCALE GENOMIC DNA]</scope>
    <source>
        <strain evidence="2 3">CC258</strain>
    </source>
</reference>
<evidence type="ECO:0000256" key="1">
    <source>
        <dbReference type="SAM" id="Phobius"/>
    </source>
</evidence>
<keyword evidence="1" id="KW-1133">Transmembrane helix</keyword>
<protein>
    <recommendedName>
        <fullName evidence="4">Cache domain-containing protein</fullName>
    </recommendedName>
</protein>
<organism evidence="2 3">
    <name type="scientific">Paenibacillus qinlingensis</name>
    <dbReference type="NCBI Taxonomy" id="1837343"/>
    <lineage>
        <taxon>Bacteria</taxon>
        <taxon>Bacillati</taxon>
        <taxon>Bacillota</taxon>
        <taxon>Bacilli</taxon>
        <taxon>Bacillales</taxon>
        <taxon>Paenibacillaceae</taxon>
        <taxon>Paenibacillus</taxon>
    </lineage>
</organism>
<gene>
    <name evidence="2" type="ORF">J2736_002130</name>
</gene>
<keyword evidence="3" id="KW-1185">Reference proteome</keyword>
<feature type="transmembrane region" description="Helical" evidence="1">
    <location>
        <begin position="12"/>
        <end position="34"/>
    </location>
</feature>
<dbReference type="Proteomes" id="UP001267290">
    <property type="component" value="Unassembled WGS sequence"/>
</dbReference>
<keyword evidence="1" id="KW-0812">Transmembrane</keyword>
<keyword evidence="1" id="KW-0472">Membrane</keyword>
<dbReference type="RefSeq" id="WP_310226177.1">
    <property type="nucleotide sequence ID" value="NZ_JAVDSB010000002.1"/>
</dbReference>
<evidence type="ECO:0008006" key="4">
    <source>
        <dbReference type="Google" id="ProtNLM"/>
    </source>
</evidence>
<proteinExistence type="predicted"/>
<comment type="caution">
    <text evidence="2">The sequence shown here is derived from an EMBL/GenBank/DDBJ whole genome shotgun (WGS) entry which is preliminary data.</text>
</comment>